<dbReference type="GO" id="GO:0008270">
    <property type="term" value="F:zinc ion binding"/>
    <property type="evidence" value="ECO:0007669"/>
    <property type="project" value="UniProtKB-KW"/>
</dbReference>
<comment type="caution">
    <text evidence="6">The sequence shown here is derived from an EMBL/GenBank/DDBJ whole genome shotgun (WGS) entry which is preliminary data.</text>
</comment>
<dbReference type="InterPro" id="IPR000571">
    <property type="entry name" value="Znf_CCCH"/>
</dbReference>
<gene>
    <name evidence="6" type="ORF">EDB92DRAFT_1943631</name>
</gene>
<keyword evidence="3 4" id="KW-0862">Zinc</keyword>
<keyword evidence="2 4" id="KW-0863">Zinc-finger</keyword>
<sequence length="201" mass="22059">MSSGHFYYGHEFSYATTDVPSLAGYTTTRMLAPYQGNAKIPQFHLAEAGVPGLRRRDTAPQISLPHDVLEKRAQTPCRHFEHHLGWCPYGMNCHFLHDYSRLSSRPNFSEGSIGPSTCPSLASSSASSPRGSPVPSAPYYLSSGVVENRYPYSTAATAMSRIPHHGFVPRFVGGTTYFPIRLDAARLGYVTPTGVEVFTDL</sequence>
<keyword evidence="1 4" id="KW-0479">Metal-binding</keyword>
<evidence type="ECO:0000256" key="4">
    <source>
        <dbReference type="PROSITE-ProRule" id="PRU00723"/>
    </source>
</evidence>
<dbReference type="Proteomes" id="UP001201163">
    <property type="component" value="Unassembled WGS sequence"/>
</dbReference>
<reference evidence="6" key="1">
    <citation type="submission" date="2022-01" db="EMBL/GenBank/DDBJ databases">
        <title>Comparative genomics reveals a dynamic genome evolution in the ectomycorrhizal milk-cap (Lactarius) mushrooms.</title>
        <authorList>
            <consortium name="DOE Joint Genome Institute"/>
            <person name="Lebreton A."/>
            <person name="Tang N."/>
            <person name="Kuo A."/>
            <person name="LaButti K."/>
            <person name="Drula E."/>
            <person name="Barry K."/>
            <person name="Clum A."/>
            <person name="Lipzen A."/>
            <person name="Mousain D."/>
            <person name="Ng V."/>
            <person name="Wang R."/>
            <person name="Wang X."/>
            <person name="Dai Y."/>
            <person name="Henrissat B."/>
            <person name="Grigoriev I.V."/>
            <person name="Guerin-Laguette A."/>
            <person name="Yu F."/>
            <person name="Martin F.M."/>
        </authorList>
    </citation>
    <scope>NUCLEOTIDE SEQUENCE</scope>
    <source>
        <strain evidence="6">QP</strain>
    </source>
</reference>
<dbReference type="EMBL" id="JAKELL010000013">
    <property type="protein sequence ID" value="KAH8994933.1"/>
    <property type="molecule type" value="Genomic_DNA"/>
</dbReference>
<dbReference type="SUPFAM" id="SSF90229">
    <property type="entry name" value="CCCH zinc finger"/>
    <property type="match status" value="1"/>
</dbReference>
<dbReference type="Gene3D" id="6.10.250.3220">
    <property type="match status" value="1"/>
</dbReference>
<feature type="zinc finger region" description="C3H1-type" evidence="4">
    <location>
        <begin position="71"/>
        <end position="100"/>
    </location>
</feature>
<dbReference type="PROSITE" id="PS50103">
    <property type="entry name" value="ZF_C3H1"/>
    <property type="match status" value="1"/>
</dbReference>
<protein>
    <recommendedName>
        <fullName evidence="5">C3H1-type domain-containing protein</fullName>
    </recommendedName>
</protein>
<evidence type="ECO:0000313" key="6">
    <source>
        <dbReference type="EMBL" id="KAH8994933.1"/>
    </source>
</evidence>
<feature type="domain" description="C3H1-type" evidence="5">
    <location>
        <begin position="71"/>
        <end position="100"/>
    </location>
</feature>
<proteinExistence type="predicted"/>
<dbReference type="InterPro" id="IPR036855">
    <property type="entry name" value="Znf_CCCH_sf"/>
</dbReference>
<organism evidence="6 7">
    <name type="scientific">Lactarius akahatsu</name>
    <dbReference type="NCBI Taxonomy" id="416441"/>
    <lineage>
        <taxon>Eukaryota</taxon>
        <taxon>Fungi</taxon>
        <taxon>Dikarya</taxon>
        <taxon>Basidiomycota</taxon>
        <taxon>Agaricomycotina</taxon>
        <taxon>Agaricomycetes</taxon>
        <taxon>Russulales</taxon>
        <taxon>Russulaceae</taxon>
        <taxon>Lactarius</taxon>
    </lineage>
</organism>
<evidence type="ECO:0000256" key="3">
    <source>
        <dbReference type="ARBA" id="ARBA00022833"/>
    </source>
</evidence>
<accession>A0AAD4LK88</accession>
<dbReference type="AlphaFoldDB" id="A0AAD4LK88"/>
<evidence type="ECO:0000256" key="1">
    <source>
        <dbReference type="ARBA" id="ARBA00022723"/>
    </source>
</evidence>
<keyword evidence="7" id="KW-1185">Reference proteome</keyword>
<name>A0AAD4LK88_9AGAM</name>
<evidence type="ECO:0000256" key="2">
    <source>
        <dbReference type="ARBA" id="ARBA00022771"/>
    </source>
</evidence>
<evidence type="ECO:0000313" key="7">
    <source>
        <dbReference type="Proteomes" id="UP001201163"/>
    </source>
</evidence>
<evidence type="ECO:0000259" key="5">
    <source>
        <dbReference type="PROSITE" id="PS50103"/>
    </source>
</evidence>